<sequence>VEEIQDESKGDALAKYQVAWFILQLLARFASHLAVTELKVVTLSYASINVLMYFFWWDKPLDV</sequence>
<gene>
    <name evidence="2" type="ORF">BDN71DRAFT_1360967</name>
</gene>
<reference evidence="2" key="1">
    <citation type="submission" date="2020-11" db="EMBL/GenBank/DDBJ databases">
        <authorList>
            <consortium name="DOE Joint Genome Institute"/>
            <person name="Ahrendt S."/>
            <person name="Riley R."/>
            <person name="Andreopoulos W."/>
            <person name="Labutti K."/>
            <person name="Pangilinan J."/>
            <person name="Ruiz-Duenas F.J."/>
            <person name="Barrasa J.M."/>
            <person name="Sanchez-Garcia M."/>
            <person name="Camarero S."/>
            <person name="Miyauchi S."/>
            <person name="Serrano A."/>
            <person name="Linde D."/>
            <person name="Babiker R."/>
            <person name="Drula E."/>
            <person name="Ayuso-Fernandez I."/>
            <person name="Pacheco R."/>
            <person name="Padilla G."/>
            <person name="Ferreira P."/>
            <person name="Barriuso J."/>
            <person name="Kellner H."/>
            <person name="Castanera R."/>
            <person name="Alfaro M."/>
            <person name="Ramirez L."/>
            <person name="Pisabarro A.G."/>
            <person name="Kuo A."/>
            <person name="Tritt A."/>
            <person name="Lipzen A."/>
            <person name="He G."/>
            <person name="Yan M."/>
            <person name="Ng V."/>
            <person name="Cullen D."/>
            <person name="Martin F."/>
            <person name="Rosso M.-N."/>
            <person name="Henrissat B."/>
            <person name="Hibbett D."/>
            <person name="Martinez A.T."/>
            <person name="Grigoriev I.V."/>
        </authorList>
    </citation>
    <scope>NUCLEOTIDE SEQUENCE</scope>
    <source>
        <strain evidence="2">ATCC 90797</strain>
    </source>
</reference>
<feature type="transmembrane region" description="Helical" evidence="1">
    <location>
        <begin position="38"/>
        <end position="57"/>
    </location>
</feature>
<feature type="non-terminal residue" evidence="2">
    <location>
        <position position="1"/>
    </location>
</feature>
<proteinExistence type="predicted"/>
<evidence type="ECO:0000256" key="1">
    <source>
        <dbReference type="SAM" id="Phobius"/>
    </source>
</evidence>
<keyword evidence="1" id="KW-1133">Transmembrane helix</keyword>
<evidence type="ECO:0000313" key="2">
    <source>
        <dbReference type="EMBL" id="KAF9499243.1"/>
    </source>
</evidence>
<feature type="non-terminal residue" evidence="2">
    <location>
        <position position="63"/>
    </location>
</feature>
<dbReference type="Proteomes" id="UP000807025">
    <property type="component" value="Unassembled WGS sequence"/>
</dbReference>
<dbReference type="PANTHER" id="PTHR35043:SF9">
    <property type="match status" value="1"/>
</dbReference>
<keyword evidence="3" id="KW-1185">Reference proteome</keyword>
<organism evidence="2 3">
    <name type="scientific">Pleurotus eryngii</name>
    <name type="common">Boletus of the steppes</name>
    <dbReference type="NCBI Taxonomy" id="5323"/>
    <lineage>
        <taxon>Eukaryota</taxon>
        <taxon>Fungi</taxon>
        <taxon>Dikarya</taxon>
        <taxon>Basidiomycota</taxon>
        <taxon>Agaricomycotina</taxon>
        <taxon>Agaricomycetes</taxon>
        <taxon>Agaricomycetidae</taxon>
        <taxon>Agaricales</taxon>
        <taxon>Pleurotineae</taxon>
        <taxon>Pleurotaceae</taxon>
        <taxon>Pleurotus</taxon>
    </lineage>
</organism>
<dbReference type="AlphaFoldDB" id="A0A9P6A5A5"/>
<accession>A0A9P6A5A5</accession>
<evidence type="ECO:0000313" key="3">
    <source>
        <dbReference type="Proteomes" id="UP000807025"/>
    </source>
</evidence>
<keyword evidence="1" id="KW-0472">Membrane</keyword>
<dbReference type="EMBL" id="MU154533">
    <property type="protein sequence ID" value="KAF9499243.1"/>
    <property type="molecule type" value="Genomic_DNA"/>
</dbReference>
<dbReference type="PANTHER" id="PTHR35043">
    <property type="entry name" value="TRANSCRIPTION FACTOR DOMAIN-CONTAINING PROTEIN"/>
    <property type="match status" value="1"/>
</dbReference>
<name>A0A9P6A5A5_PLEER</name>
<keyword evidence="1" id="KW-0812">Transmembrane</keyword>
<protein>
    <submittedName>
        <fullName evidence="2">Uncharacterized protein</fullName>
    </submittedName>
</protein>
<comment type="caution">
    <text evidence="2">The sequence shown here is derived from an EMBL/GenBank/DDBJ whole genome shotgun (WGS) entry which is preliminary data.</text>
</comment>
<dbReference type="OrthoDB" id="3029001at2759"/>